<dbReference type="RefSeq" id="WP_100455631.1">
    <property type="nucleotide sequence ID" value="NZ_UHID01000005.1"/>
</dbReference>
<dbReference type="GeneID" id="95071344"/>
<keyword evidence="1" id="KW-0413">Isomerase</keyword>
<dbReference type="EMBL" id="UHID01000005">
    <property type="protein sequence ID" value="SUP35173.1"/>
    <property type="molecule type" value="Genomic_DNA"/>
</dbReference>
<sequence length="218" mass="21965">MLTLLHTSPVHIPVFDALRDRHRPGLPLRHVVEPELLDRARREGPAAVAAEIAGVVRRAAADGAGAVLCTCSTLGAVAETVAAPVPVLRVDRPMAEAAADHAGDGRITVVAALAATLGPTADLVAEVARRAGHRPRLTTLLVPGAWDLFEAGDTAGYHRAVAGAVAGLTGTDAVVLAQASMEPARALLPAAPRVFASPGPGFAAAASAVTGEPGPPNG</sequence>
<organism evidence="1 2">
    <name type="scientific">Streptomyces griseus</name>
    <dbReference type="NCBI Taxonomy" id="1911"/>
    <lineage>
        <taxon>Bacteria</taxon>
        <taxon>Bacillati</taxon>
        <taxon>Actinomycetota</taxon>
        <taxon>Actinomycetes</taxon>
        <taxon>Kitasatosporales</taxon>
        <taxon>Streptomycetaceae</taxon>
        <taxon>Streptomyces</taxon>
    </lineage>
</organism>
<dbReference type="EC" id="5.1.1.3" evidence="1"/>
<accession>A0A380N958</accession>
<name>A0A380N958_STRGR</name>
<proteinExistence type="predicted"/>
<evidence type="ECO:0000313" key="1">
    <source>
        <dbReference type="EMBL" id="SUP35173.1"/>
    </source>
</evidence>
<dbReference type="GO" id="GO:0008881">
    <property type="term" value="F:glutamate racemase activity"/>
    <property type="evidence" value="ECO:0007669"/>
    <property type="project" value="UniProtKB-EC"/>
</dbReference>
<reference evidence="1 2" key="1">
    <citation type="submission" date="2018-06" db="EMBL/GenBank/DDBJ databases">
        <authorList>
            <consortium name="Pathogen Informatics"/>
            <person name="Doyle S."/>
        </authorList>
    </citation>
    <scope>NUCLEOTIDE SEQUENCE [LARGE SCALE GENOMIC DNA]</scope>
    <source>
        <strain evidence="1 2">NCTC7807</strain>
    </source>
</reference>
<dbReference type="AlphaFoldDB" id="A0A380N958"/>
<dbReference type="Proteomes" id="UP000254150">
    <property type="component" value="Unassembled WGS sequence"/>
</dbReference>
<protein>
    <submittedName>
        <fullName evidence="1">Glutamate racemase</fullName>
        <ecNumber evidence="1">5.1.1.3</ecNumber>
    </submittedName>
</protein>
<evidence type="ECO:0000313" key="2">
    <source>
        <dbReference type="Proteomes" id="UP000254150"/>
    </source>
</evidence>
<gene>
    <name evidence="1" type="ORF">NCTC7807_01926</name>
</gene>